<proteinExistence type="predicted"/>
<evidence type="ECO:0000313" key="2">
    <source>
        <dbReference type="Proteomes" id="UP000441717"/>
    </source>
</evidence>
<dbReference type="EMBL" id="WHYR01000042">
    <property type="protein sequence ID" value="MQL53245.1"/>
    <property type="molecule type" value="Genomic_DNA"/>
</dbReference>
<gene>
    <name evidence="1" type="ORF">GFC01_13455</name>
</gene>
<comment type="caution">
    <text evidence="1">The sequence shown here is derived from an EMBL/GenBank/DDBJ whole genome shotgun (WGS) entry which is preliminary data.</text>
</comment>
<evidence type="ECO:0000313" key="1">
    <source>
        <dbReference type="EMBL" id="MQL53245.1"/>
    </source>
</evidence>
<dbReference type="OrthoDB" id="1809748at2"/>
<dbReference type="RefSeq" id="WP_152947720.1">
    <property type="nucleotide sequence ID" value="NZ_WHYR01000042.1"/>
</dbReference>
<dbReference type="AlphaFoldDB" id="A0A6N7ISZ5"/>
<accession>A0A6N7ISZ5</accession>
<organism evidence="1 2">
    <name type="scientific">Desulfofundulus thermobenzoicus</name>
    <dbReference type="NCBI Taxonomy" id="29376"/>
    <lineage>
        <taxon>Bacteria</taxon>
        <taxon>Bacillati</taxon>
        <taxon>Bacillota</taxon>
        <taxon>Clostridia</taxon>
        <taxon>Eubacteriales</taxon>
        <taxon>Peptococcaceae</taxon>
        <taxon>Desulfofundulus</taxon>
    </lineage>
</organism>
<keyword evidence="2" id="KW-1185">Reference proteome</keyword>
<sequence>MPDAQLQYYGTMEPVVPYMERLRQLTGQQVTVYVANVTRHAVGSLEITGMLHAVGIDYVEVHIMVTGAPMRQVIIPIGAIGLVTTGGPLTITPGTAPVMPPLAGR</sequence>
<dbReference type="Proteomes" id="UP000441717">
    <property type="component" value="Unassembled WGS sequence"/>
</dbReference>
<name>A0A6N7ISZ5_9FIRM</name>
<protein>
    <submittedName>
        <fullName evidence="1">Uncharacterized protein</fullName>
    </submittedName>
</protein>
<reference evidence="1 2" key="1">
    <citation type="submission" date="2019-10" db="EMBL/GenBank/DDBJ databases">
        <title>Comparative genomics of sulfur disproportionating microorganisms.</title>
        <authorList>
            <person name="Ward L.M."/>
            <person name="Bertran E."/>
            <person name="Johnston D."/>
        </authorList>
    </citation>
    <scope>NUCLEOTIDE SEQUENCE [LARGE SCALE GENOMIC DNA]</scope>
    <source>
        <strain evidence="1 2">DSM 14055</strain>
    </source>
</reference>